<dbReference type="Proteomes" id="UP000308444">
    <property type="component" value="Unassembled WGS sequence"/>
</dbReference>
<gene>
    <name evidence="1" type="ORF">FC695_42430</name>
</gene>
<reference evidence="1 2" key="1">
    <citation type="journal article" date="2019" name="Environ. Microbiol.">
        <title>An active ?-lactamase is a part of an orchestrated cell wall stress resistance network of Bacillus subtilis and related rhizosphere species.</title>
        <authorList>
            <person name="Bucher T."/>
            <person name="Keren-Paz A."/>
            <person name="Hausser J."/>
            <person name="Olender T."/>
            <person name="Cytryn E."/>
            <person name="Kolodkin-Gal I."/>
        </authorList>
    </citation>
    <scope>NUCLEOTIDE SEQUENCE [LARGE SCALE GENOMIC DNA]</scope>
    <source>
        <strain evidence="1 2">I32</strain>
    </source>
</reference>
<dbReference type="InterPro" id="IPR012338">
    <property type="entry name" value="Beta-lactam/transpept-like"/>
</dbReference>
<evidence type="ECO:0000313" key="2">
    <source>
        <dbReference type="Proteomes" id="UP000308444"/>
    </source>
</evidence>
<proteinExistence type="predicted"/>
<feature type="non-terminal residue" evidence="1">
    <location>
        <position position="1"/>
    </location>
</feature>
<sequence>KPVLGENGLGIFEKKLFNQWKLLYHPGDNRGWHSFYGFIPNTKDGLVILTNGEGGIDLRQDIYHTWIEYETGKLPESYF</sequence>
<dbReference type="Gene3D" id="3.40.710.10">
    <property type="entry name" value="DD-peptidase/beta-lactamase superfamily"/>
    <property type="match status" value="1"/>
</dbReference>
<comment type="caution">
    <text evidence="1">The sequence shown here is derived from an EMBL/GenBank/DDBJ whole genome shotgun (WGS) entry which is preliminary data.</text>
</comment>
<feature type="non-terminal residue" evidence="1">
    <location>
        <position position="79"/>
    </location>
</feature>
<evidence type="ECO:0000313" key="1">
    <source>
        <dbReference type="EMBL" id="TKI81946.1"/>
    </source>
</evidence>
<organism evidence="1 2">
    <name type="scientific">Bacillus cereus</name>
    <dbReference type="NCBI Taxonomy" id="1396"/>
    <lineage>
        <taxon>Bacteria</taxon>
        <taxon>Bacillati</taxon>
        <taxon>Bacillota</taxon>
        <taxon>Bacilli</taxon>
        <taxon>Bacillales</taxon>
        <taxon>Bacillaceae</taxon>
        <taxon>Bacillus</taxon>
        <taxon>Bacillus cereus group</taxon>
    </lineage>
</organism>
<dbReference type="SUPFAM" id="SSF56601">
    <property type="entry name" value="beta-lactamase/transpeptidase-like"/>
    <property type="match status" value="1"/>
</dbReference>
<protein>
    <submittedName>
        <fullName evidence="1">Penicillin-binding protein</fullName>
    </submittedName>
</protein>
<name>A0A9X8ZYW2_BACCE</name>
<dbReference type="AlphaFoldDB" id="A0A9X8ZYW2"/>
<dbReference type="EMBL" id="SZOH01004939">
    <property type="protein sequence ID" value="TKI81946.1"/>
    <property type="molecule type" value="Genomic_DNA"/>
</dbReference>
<accession>A0A9X8ZYW2</accession>